<organism evidence="1 2">
    <name type="scientific">Fodinibius salsisoli</name>
    <dbReference type="NCBI Taxonomy" id="2820877"/>
    <lineage>
        <taxon>Bacteria</taxon>
        <taxon>Pseudomonadati</taxon>
        <taxon>Balneolota</taxon>
        <taxon>Balneolia</taxon>
        <taxon>Balneolales</taxon>
        <taxon>Balneolaceae</taxon>
        <taxon>Fodinibius</taxon>
    </lineage>
</organism>
<dbReference type="Proteomes" id="UP001207918">
    <property type="component" value="Unassembled WGS sequence"/>
</dbReference>
<evidence type="ECO:0000313" key="2">
    <source>
        <dbReference type="Proteomes" id="UP001207918"/>
    </source>
</evidence>
<evidence type="ECO:0000313" key="1">
    <source>
        <dbReference type="EMBL" id="MCW9708749.1"/>
    </source>
</evidence>
<keyword evidence="2" id="KW-1185">Reference proteome</keyword>
<name>A0ABT3PSC1_9BACT</name>
<comment type="caution">
    <text evidence="1">The sequence shown here is derived from an EMBL/GenBank/DDBJ whole genome shotgun (WGS) entry which is preliminary data.</text>
</comment>
<protein>
    <recommendedName>
        <fullName evidence="3">Outer membrane insertion C-terminal signal</fullName>
    </recommendedName>
</protein>
<gene>
    <name evidence="1" type="ORF">J6I44_17955</name>
</gene>
<dbReference type="EMBL" id="JAGGJA010000016">
    <property type="protein sequence ID" value="MCW9708749.1"/>
    <property type="molecule type" value="Genomic_DNA"/>
</dbReference>
<reference evidence="1 2" key="1">
    <citation type="submission" date="2021-03" db="EMBL/GenBank/DDBJ databases">
        <title>Aliifodinibius sp. nov., a new bacterium isolated from saline soil.</title>
        <authorList>
            <person name="Galisteo C."/>
            <person name="De La Haba R."/>
            <person name="Sanchez-Porro C."/>
            <person name="Ventosa A."/>
        </authorList>
    </citation>
    <scope>NUCLEOTIDE SEQUENCE [LARGE SCALE GENOMIC DNA]</scope>
    <source>
        <strain evidence="1 2">1BSP15-2V2</strain>
    </source>
</reference>
<sequence>MTSITHAQQADKDIGIGVMVGEPTGLSLKSWLGGNNAFDVGLAWSLNRDAVHVHADYLWHNFNLFDEVDEGSLPLYYGIGGRVILADDDAVIGARVPVGLNYLFEDAPIGLFMEVAPIINLAPDTDLDVEGGIGIRFYL</sequence>
<proteinExistence type="predicted"/>
<evidence type="ECO:0008006" key="3">
    <source>
        <dbReference type="Google" id="ProtNLM"/>
    </source>
</evidence>
<accession>A0ABT3PSC1</accession>